<dbReference type="SUPFAM" id="SSF51735">
    <property type="entry name" value="NAD(P)-binding Rossmann-fold domains"/>
    <property type="match status" value="1"/>
</dbReference>
<dbReference type="Proteomes" id="UP000233256">
    <property type="component" value="Unassembled WGS sequence"/>
</dbReference>
<dbReference type="CDD" id="cd05233">
    <property type="entry name" value="SDR_c"/>
    <property type="match status" value="1"/>
</dbReference>
<keyword evidence="2" id="KW-0560">Oxidoreductase</keyword>
<dbReference type="GO" id="GO:0048038">
    <property type="term" value="F:quinone binding"/>
    <property type="evidence" value="ECO:0007669"/>
    <property type="project" value="TreeGrafter"/>
</dbReference>
<name>A0A2N1PMI5_9BACT</name>
<gene>
    <name evidence="4" type="ORF">CVV64_13905</name>
</gene>
<evidence type="ECO:0000256" key="2">
    <source>
        <dbReference type="ARBA" id="ARBA00023002"/>
    </source>
</evidence>
<dbReference type="Gene3D" id="3.40.50.720">
    <property type="entry name" value="NAD(P)-binding Rossmann-like Domain"/>
    <property type="match status" value="1"/>
</dbReference>
<evidence type="ECO:0000256" key="1">
    <source>
        <dbReference type="ARBA" id="ARBA00006484"/>
    </source>
</evidence>
<evidence type="ECO:0000313" key="4">
    <source>
        <dbReference type="EMBL" id="PKK89554.1"/>
    </source>
</evidence>
<proteinExistence type="inferred from homology"/>
<dbReference type="PANTHER" id="PTHR42760:SF133">
    <property type="entry name" value="3-OXOACYL-[ACYL-CARRIER-PROTEIN] REDUCTASE"/>
    <property type="match status" value="1"/>
</dbReference>
<dbReference type="InterPro" id="IPR057326">
    <property type="entry name" value="KR_dom"/>
</dbReference>
<dbReference type="GO" id="GO:0016616">
    <property type="term" value="F:oxidoreductase activity, acting on the CH-OH group of donors, NAD or NADP as acceptor"/>
    <property type="evidence" value="ECO:0007669"/>
    <property type="project" value="TreeGrafter"/>
</dbReference>
<evidence type="ECO:0000259" key="3">
    <source>
        <dbReference type="SMART" id="SM00822"/>
    </source>
</evidence>
<dbReference type="Pfam" id="PF13561">
    <property type="entry name" value="adh_short_C2"/>
    <property type="match status" value="1"/>
</dbReference>
<dbReference type="PRINTS" id="PR00080">
    <property type="entry name" value="SDRFAMILY"/>
</dbReference>
<dbReference type="PRINTS" id="PR00081">
    <property type="entry name" value="GDHRDH"/>
</dbReference>
<dbReference type="InterPro" id="IPR002347">
    <property type="entry name" value="SDR_fam"/>
</dbReference>
<dbReference type="SMART" id="SM00822">
    <property type="entry name" value="PKS_KR"/>
    <property type="match status" value="1"/>
</dbReference>
<sequence>MRGAESIIRCAESTSRSLFITGTSKGIGRALALHYLNMNMEVAGFARSESSIEHENYRHFRADVSVEAEVISAVRDALDLMPSPWALINNAGVARMNHLLLTTGSSFKSIVDLNLCGTFLFSREVARAMVRSRKGRIINMSTIAAPLTLAGEGAYVASKAGVEALTRTMARELAPHGITVNCLGPCPVETDMIRGIPDDKMKELLARQAIPAFATVDDVAAAVDFYMSPTSSMITGQTLYLGGVW</sequence>
<evidence type="ECO:0000313" key="5">
    <source>
        <dbReference type="Proteomes" id="UP000233256"/>
    </source>
</evidence>
<accession>A0A2N1PMI5</accession>
<dbReference type="GO" id="GO:0006633">
    <property type="term" value="P:fatty acid biosynthetic process"/>
    <property type="evidence" value="ECO:0007669"/>
    <property type="project" value="TreeGrafter"/>
</dbReference>
<dbReference type="AlphaFoldDB" id="A0A2N1PMI5"/>
<organism evidence="4 5">
    <name type="scientific">Candidatus Wallbacteria bacterium HGW-Wallbacteria-1</name>
    <dbReference type="NCBI Taxonomy" id="2013854"/>
    <lineage>
        <taxon>Bacteria</taxon>
        <taxon>Candidatus Walliibacteriota</taxon>
    </lineage>
</organism>
<reference evidence="4 5" key="1">
    <citation type="journal article" date="2017" name="ISME J.">
        <title>Potential for microbial H2 and metal transformations associated with novel bacteria and archaea in deep terrestrial subsurface sediments.</title>
        <authorList>
            <person name="Hernsdorf A.W."/>
            <person name="Amano Y."/>
            <person name="Miyakawa K."/>
            <person name="Ise K."/>
            <person name="Suzuki Y."/>
            <person name="Anantharaman K."/>
            <person name="Probst A."/>
            <person name="Burstein D."/>
            <person name="Thomas B.C."/>
            <person name="Banfield J.F."/>
        </authorList>
    </citation>
    <scope>NUCLEOTIDE SEQUENCE [LARGE SCALE GENOMIC DNA]</scope>
    <source>
        <strain evidence="4">HGW-Wallbacteria-1</strain>
    </source>
</reference>
<comment type="similarity">
    <text evidence="1">Belongs to the short-chain dehydrogenases/reductases (SDR) family.</text>
</comment>
<protein>
    <submittedName>
        <fullName evidence="4">Oxidoreductase</fullName>
    </submittedName>
</protein>
<dbReference type="InterPro" id="IPR036291">
    <property type="entry name" value="NAD(P)-bd_dom_sf"/>
</dbReference>
<dbReference type="PANTHER" id="PTHR42760">
    <property type="entry name" value="SHORT-CHAIN DEHYDROGENASES/REDUCTASES FAMILY MEMBER"/>
    <property type="match status" value="1"/>
</dbReference>
<comment type="caution">
    <text evidence="4">The sequence shown here is derived from an EMBL/GenBank/DDBJ whole genome shotgun (WGS) entry which is preliminary data.</text>
</comment>
<feature type="domain" description="Ketoreductase" evidence="3">
    <location>
        <begin position="16"/>
        <end position="186"/>
    </location>
</feature>
<dbReference type="EMBL" id="PGXC01000016">
    <property type="protein sequence ID" value="PKK89554.1"/>
    <property type="molecule type" value="Genomic_DNA"/>
</dbReference>